<dbReference type="AlphaFoldDB" id="K1T3M2"/>
<name>K1T3M2_9ZZZZ</name>
<feature type="non-terminal residue" evidence="1">
    <location>
        <position position="1"/>
    </location>
</feature>
<proteinExistence type="predicted"/>
<reference evidence="1" key="1">
    <citation type="journal article" date="2013" name="Environ. Microbiol.">
        <title>Microbiota from the distal guts of lean and obese adolescents exhibit partial functional redundancy besides clear differences in community structure.</title>
        <authorList>
            <person name="Ferrer M."/>
            <person name="Ruiz A."/>
            <person name="Lanza F."/>
            <person name="Haange S.B."/>
            <person name="Oberbach A."/>
            <person name="Till H."/>
            <person name="Bargiela R."/>
            <person name="Campoy C."/>
            <person name="Segura M.T."/>
            <person name="Richter M."/>
            <person name="von Bergen M."/>
            <person name="Seifert J."/>
            <person name="Suarez A."/>
        </authorList>
    </citation>
    <scope>NUCLEOTIDE SEQUENCE</scope>
</reference>
<evidence type="ECO:0000313" key="1">
    <source>
        <dbReference type="EMBL" id="EKC62184.1"/>
    </source>
</evidence>
<gene>
    <name evidence="1" type="ORF">LEA_11981</name>
</gene>
<comment type="caution">
    <text evidence="1">The sequence shown here is derived from an EMBL/GenBank/DDBJ whole genome shotgun (WGS) entry which is preliminary data.</text>
</comment>
<protein>
    <submittedName>
        <fullName evidence="1">Uncharacterized protein</fullName>
    </submittedName>
</protein>
<feature type="non-terminal residue" evidence="1">
    <location>
        <position position="237"/>
    </location>
</feature>
<accession>K1T3M2</accession>
<dbReference type="EMBL" id="AJWY01008091">
    <property type="protein sequence ID" value="EKC62184.1"/>
    <property type="molecule type" value="Genomic_DNA"/>
</dbReference>
<sequence length="237" mass="27053">DTYYGQPAEGDATFEVAAGDFDLRGFEVTNSSLFDANKRPYVLFQSKQIKFSTDCVRQFGKDNKVELLIHPGLRKLAVRRASKDSRQCVQWSRPDDGKYYAKEIPCTAFGGTLFELLDWETDFKFRTYGRLLQNEGDSVFLFDLSEPEIFIQSYLMTGTDSPISGNGELSPLSVSGKRVRAVPKKLADRFGSDFYSHRLTSSSPELQSEDAWKLWLEGQLFETGEKLRVTKFDEMQR</sequence>
<organism evidence="1">
    <name type="scientific">human gut metagenome</name>
    <dbReference type="NCBI Taxonomy" id="408170"/>
    <lineage>
        <taxon>unclassified sequences</taxon>
        <taxon>metagenomes</taxon>
        <taxon>organismal metagenomes</taxon>
    </lineage>
</organism>